<dbReference type="Proteomes" id="UP001164929">
    <property type="component" value="Chromosome 17"/>
</dbReference>
<name>A0AAD6LDV2_9ROSI</name>
<protein>
    <recommendedName>
        <fullName evidence="4">Secreted protein</fullName>
    </recommendedName>
</protein>
<evidence type="ECO:0000313" key="3">
    <source>
        <dbReference type="Proteomes" id="UP001164929"/>
    </source>
</evidence>
<reference evidence="2" key="1">
    <citation type="journal article" date="2023" name="Mol. Ecol. Resour.">
        <title>Chromosome-level genome assembly of a triploid poplar Populus alba 'Berolinensis'.</title>
        <authorList>
            <person name="Chen S."/>
            <person name="Yu Y."/>
            <person name="Wang X."/>
            <person name="Wang S."/>
            <person name="Zhang T."/>
            <person name="Zhou Y."/>
            <person name="He R."/>
            <person name="Meng N."/>
            <person name="Wang Y."/>
            <person name="Liu W."/>
            <person name="Liu Z."/>
            <person name="Liu J."/>
            <person name="Guo Q."/>
            <person name="Huang H."/>
            <person name="Sederoff R.R."/>
            <person name="Wang G."/>
            <person name="Qu G."/>
            <person name="Chen S."/>
        </authorList>
    </citation>
    <scope>NUCLEOTIDE SEQUENCE</scope>
    <source>
        <strain evidence="2">SC-2020</strain>
    </source>
</reference>
<feature type="chain" id="PRO_5042176183" description="Secreted protein" evidence="1">
    <location>
        <begin position="17"/>
        <end position="60"/>
    </location>
</feature>
<dbReference type="AlphaFoldDB" id="A0AAD6LDV2"/>
<feature type="signal peptide" evidence="1">
    <location>
        <begin position="1"/>
        <end position="16"/>
    </location>
</feature>
<organism evidence="2 3">
    <name type="scientific">Populus alba x Populus x berolinensis</name>
    <dbReference type="NCBI Taxonomy" id="444605"/>
    <lineage>
        <taxon>Eukaryota</taxon>
        <taxon>Viridiplantae</taxon>
        <taxon>Streptophyta</taxon>
        <taxon>Embryophyta</taxon>
        <taxon>Tracheophyta</taxon>
        <taxon>Spermatophyta</taxon>
        <taxon>Magnoliopsida</taxon>
        <taxon>eudicotyledons</taxon>
        <taxon>Gunneridae</taxon>
        <taxon>Pentapetalae</taxon>
        <taxon>rosids</taxon>
        <taxon>fabids</taxon>
        <taxon>Malpighiales</taxon>
        <taxon>Salicaceae</taxon>
        <taxon>Saliceae</taxon>
        <taxon>Populus</taxon>
    </lineage>
</organism>
<comment type="caution">
    <text evidence="2">The sequence shown here is derived from an EMBL/GenBank/DDBJ whole genome shotgun (WGS) entry which is preliminary data.</text>
</comment>
<dbReference type="EMBL" id="JAQIZT010000017">
    <property type="protein sequence ID" value="KAJ6958912.1"/>
    <property type="molecule type" value="Genomic_DNA"/>
</dbReference>
<sequence length="60" mass="6253">MCLILAWNTVLSSIIASLLAPKASLLLSNTRTIPSDCANLSLVLCSSSFSISSSAVLELI</sequence>
<evidence type="ECO:0000313" key="2">
    <source>
        <dbReference type="EMBL" id="KAJ6958912.1"/>
    </source>
</evidence>
<keyword evidence="1" id="KW-0732">Signal</keyword>
<evidence type="ECO:0000256" key="1">
    <source>
        <dbReference type="SAM" id="SignalP"/>
    </source>
</evidence>
<proteinExistence type="predicted"/>
<gene>
    <name evidence="2" type="ORF">NC653_037243</name>
</gene>
<evidence type="ECO:0008006" key="4">
    <source>
        <dbReference type="Google" id="ProtNLM"/>
    </source>
</evidence>
<keyword evidence="3" id="KW-1185">Reference proteome</keyword>
<accession>A0AAD6LDV2</accession>